<comment type="caution">
    <text evidence="1">The sequence shown here is derived from an EMBL/GenBank/DDBJ whole genome shotgun (WGS) entry which is preliminary data.</text>
</comment>
<reference evidence="1 2" key="1">
    <citation type="submission" date="2016-12" db="EMBL/GenBank/DDBJ databases">
        <title>Discovery of methanogenic haloarchaea.</title>
        <authorList>
            <person name="Sorokin D.Y."/>
            <person name="Makarova K.S."/>
            <person name="Abbas B."/>
            <person name="Ferrer M."/>
            <person name="Golyshin P.N."/>
        </authorList>
    </citation>
    <scope>NUCLEOTIDE SEQUENCE [LARGE SCALE GENOMIC DNA]</scope>
    <source>
        <strain evidence="1">AMET1</strain>
    </source>
</reference>
<dbReference type="AlphaFoldDB" id="A0A1Y3GHK2"/>
<evidence type="ECO:0000313" key="2">
    <source>
        <dbReference type="Proteomes" id="UP000195137"/>
    </source>
</evidence>
<protein>
    <submittedName>
        <fullName evidence="1">Uncharacterized protein</fullName>
    </submittedName>
</protein>
<gene>
    <name evidence="1" type="ORF">AMET1_0566</name>
</gene>
<accession>A0A1Y3GHK2</accession>
<dbReference type="Proteomes" id="UP000195137">
    <property type="component" value="Unassembled WGS sequence"/>
</dbReference>
<dbReference type="EMBL" id="MRZU01000003">
    <property type="protein sequence ID" value="OUJ18915.1"/>
    <property type="molecule type" value="Genomic_DNA"/>
</dbReference>
<dbReference type="RefSeq" id="WP_161490734.1">
    <property type="nucleotide sequence ID" value="NZ_MRZU01000003.1"/>
</dbReference>
<sequence>MSTETFERLAIRAERYPQPNRRSQFKKNIHDINPIIISNELNNELEIIEIK</sequence>
<keyword evidence="2" id="KW-1185">Reference proteome</keyword>
<proteinExistence type="predicted"/>
<evidence type="ECO:0000313" key="1">
    <source>
        <dbReference type="EMBL" id="OUJ18915.1"/>
    </source>
</evidence>
<name>A0A1Y3GHK2_9EURY</name>
<organism evidence="1 2">
    <name type="scientific">Methanonatronarchaeum thermophilum</name>
    <dbReference type="NCBI Taxonomy" id="1927129"/>
    <lineage>
        <taxon>Archaea</taxon>
        <taxon>Methanobacteriati</taxon>
        <taxon>Methanobacteriota</taxon>
        <taxon>Methanonatronarchaeia</taxon>
        <taxon>Methanonatronarchaeales</taxon>
        <taxon>Methanonatronarchaeaceae</taxon>
        <taxon>Methanonatronarchaeum</taxon>
    </lineage>
</organism>